<keyword evidence="1" id="KW-0808">Transferase</keyword>
<dbReference type="InterPro" id="IPR027600">
    <property type="entry name" value="HprK-rel_A"/>
</dbReference>
<dbReference type="GO" id="GO:0016301">
    <property type="term" value="F:kinase activity"/>
    <property type="evidence" value="ECO:0007669"/>
    <property type="project" value="UniProtKB-KW"/>
</dbReference>
<name>A0ABU9CCK6_9BURK</name>
<reference evidence="1 2" key="1">
    <citation type="submission" date="2024-04" db="EMBL/GenBank/DDBJ databases">
        <title>Novel species of the genus Ideonella isolated from streams.</title>
        <authorList>
            <person name="Lu H."/>
        </authorList>
    </citation>
    <scope>NUCLEOTIDE SEQUENCE [LARGE SCALE GENOMIC DNA]</scope>
    <source>
        <strain evidence="1 2">DXS22W</strain>
    </source>
</reference>
<accession>A0ABU9CCK6</accession>
<dbReference type="InterPro" id="IPR027417">
    <property type="entry name" value="P-loop_NTPase"/>
</dbReference>
<dbReference type="Gene3D" id="3.40.50.300">
    <property type="entry name" value="P-loop containing nucleotide triphosphate hydrolases"/>
    <property type="match status" value="1"/>
</dbReference>
<dbReference type="SUPFAM" id="SSF53795">
    <property type="entry name" value="PEP carboxykinase-like"/>
    <property type="match status" value="1"/>
</dbReference>
<dbReference type="EMBL" id="JBBUTH010000001">
    <property type="protein sequence ID" value="MEK8048646.1"/>
    <property type="molecule type" value="Genomic_DNA"/>
</dbReference>
<keyword evidence="2" id="KW-1185">Reference proteome</keyword>
<organism evidence="1 2">
    <name type="scientific">Pseudaquabacterium inlustre</name>
    <dbReference type="NCBI Taxonomy" id="2984192"/>
    <lineage>
        <taxon>Bacteria</taxon>
        <taxon>Pseudomonadati</taxon>
        <taxon>Pseudomonadota</taxon>
        <taxon>Betaproteobacteria</taxon>
        <taxon>Burkholderiales</taxon>
        <taxon>Sphaerotilaceae</taxon>
        <taxon>Pseudaquabacterium</taxon>
    </lineage>
</organism>
<evidence type="ECO:0000313" key="1">
    <source>
        <dbReference type="EMBL" id="MEK8048646.1"/>
    </source>
</evidence>
<keyword evidence="1" id="KW-0418">Kinase</keyword>
<gene>
    <name evidence="1" type="ORF">AACH10_00155</name>
</gene>
<sequence>MILAELGRAELMAFLRQGRLRLRTGPFITQIASSLESVASGLATLYGDYPLPDPEEYTDFSIGLMPGSGLRRWMWPQARFVFDGRPIFEPMPLDHAFPLLEWSMNWCVASQAHQYLLLHAAVIERNGAAVLLPAPPGSGKSTLCAGLIHAGWRLISDEMALVDRDGSGRIWPLCRAVSLKNRSIELIREWAPDAEFNRLTRNTVKGDVTHMRAPALHVARMQHPAIARWIVFPRWVSDVSPELAQRSRATSVIELARNAFNYAQLGDEGFDLLADLVQGCDCYDFRYSTLDEAVEVFDNLVNSARA</sequence>
<protein>
    <submittedName>
        <fullName evidence="1">HprK-related kinase A</fullName>
    </submittedName>
</protein>
<dbReference type="RefSeq" id="WP_341408326.1">
    <property type="nucleotide sequence ID" value="NZ_JBBUTH010000001.1"/>
</dbReference>
<dbReference type="Proteomes" id="UP001365405">
    <property type="component" value="Unassembled WGS sequence"/>
</dbReference>
<comment type="caution">
    <text evidence="1">The sequence shown here is derived from an EMBL/GenBank/DDBJ whole genome shotgun (WGS) entry which is preliminary data.</text>
</comment>
<evidence type="ECO:0000313" key="2">
    <source>
        <dbReference type="Proteomes" id="UP001365405"/>
    </source>
</evidence>
<proteinExistence type="predicted"/>
<dbReference type="NCBIfam" id="TIGR04352">
    <property type="entry name" value="HprK_rel_A"/>
    <property type="match status" value="1"/>
</dbReference>